<keyword evidence="1" id="KW-0812">Transmembrane</keyword>
<reference evidence="3" key="1">
    <citation type="journal article" date="2019" name="Int. J. Syst. Evol. Microbiol.">
        <title>The Global Catalogue of Microorganisms (GCM) 10K type strain sequencing project: providing services to taxonomists for standard genome sequencing and annotation.</title>
        <authorList>
            <consortium name="The Broad Institute Genomics Platform"/>
            <consortium name="The Broad Institute Genome Sequencing Center for Infectious Disease"/>
            <person name="Wu L."/>
            <person name="Ma J."/>
        </authorList>
    </citation>
    <scope>NUCLEOTIDE SEQUENCE [LARGE SCALE GENOMIC DNA]</scope>
    <source>
        <strain evidence="3">CGMCC 1.12942</strain>
    </source>
</reference>
<evidence type="ECO:0000313" key="2">
    <source>
        <dbReference type="EMBL" id="MFC7441111.1"/>
    </source>
</evidence>
<protein>
    <recommendedName>
        <fullName evidence="4">DUF4340 domain-containing protein</fullName>
    </recommendedName>
</protein>
<keyword evidence="1" id="KW-1133">Transmembrane helix</keyword>
<accession>A0ABW2RK19</accession>
<proteinExistence type="predicted"/>
<evidence type="ECO:0000313" key="3">
    <source>
        <dbReference type="Proteomes" id="UP001596500"/>
    </source>
</evidence>
<keyword evidence="3" id="KW-1185">Reference proteome</keyword>
<dbReference type="Proteomes" id="UP001596500">
    <property type="component" value="Unassembled WGS sequence"/>
</dbReference>
<gene>
    <name evidence="2" type="ORF">ACFQNG_08080</name>
</gene>
<feature type="transmembrane region" description="Helical" evidence="1">
    <location>
        <begin position="12"/>
        <end position="32"/>
    </location>
</feature>
<sequence length="370" mass="42294">MGKNQKKKSKWLSTIMVVLLIPAILTIILMAFEDQTNAWMMRIAGNEPVEMKTKRLAEKGELIYGDCGALGDPWSKVVEECPNHVYQLRSQSTAAPYELKQELRVKGEAKRTVTYLFTNQVLTAMEVSDPAFASVPFSKVKKEFNDLKHTGNDDIYEYAYPVGNNEVIFRYDPDKRFLRTIRLERSGVTAKAGKPVATSQKKYQARPGKEMPLAGGVKAAQALKQRMGTGDLLAYDCGGLGTAYEKVLKTCGKETVWEEHDQEKKMKQIRYEYKNRLISLTFHQDKLSRIEVEQKGQPWKITGADVGKAFGKPVKTEWQRSYYQLGQRVAVFSFDETMRLNNVSVADLQWHKDELHKKKTDEIEMEDLIF</sequence>
<name>A0ABW2RK19_9BACL</name>
<comment type="caution">
    <text evidence="2">The sequence shown here is derived from an EMBL/GenBank/DDBJ whole genome shotgun (WGS) entry which is preliminary data.</text>
</comment>
<dbReference type="EMBL" id="JBHTBW010000020">
    <property type="protein sequence ID" value="MFC7441111.1"/>
    <property type="molecule type" value="Genomic_DNA"/>
</dbReference>
<keyword evidence="1" id="KW-0472">Membrane</keyword>
<organism evidence="2 3">
    <name type="scientific">Laceyella putida</name>
    <dbReference type="NCBI Taxonomy" id="110101"/>
    <lineage>
        <taxon>Bacteria</taxon>
        <taxon>Bacillati</taxon>
        <taxon>Bacillota</taxon>
        <taxon>Bacilli</taxon>
        <taxon>Bacillales</taxon>
        <taxon>Thermoactinomycetaceae</taxon>
        <taxon>Laceyella</taxon>
    </lineage>
</organism>
<evidence type="ECO:0008006" key="4">
    <source>
        <dbReference type="Google" id="ProtNLM"/>
    </source>
</evidence>
<dbReference type="RefSeq" id="WP_379864403.1">
    <property type="nucleotide sequence ID" value="NZ_JBHTBW010000020.1"/>
</dbReference>
<evidence type="ECO:0000256" key="1">
    <source>
        <dbReference type="SAM" id="Phobius"/>
    </source>
</evidence>